<dbReference type="GO" id="GO:0000981">
    <property type="term" value="F:DNA-binding transcription factor activity, RNA polymerase II-specific"/>
    <property type="evidence" value="ECO:0007669"/>
    <property type="project" value="TreeGrafter"/>
</dbReference>
<dbReference type="PANTHER" id="PTHR24394:SF29">
    <property type="entry name" value="MYONEURIN"/>
    <property type="match status" value="1"/>
</dbReference>
<keyword evidence="4" id="KW-0479">Metal-binding</keyword>
<protein>
    <recommendedName>
        <fullName evidence="13">C2H2-type domain-containing protein</fullName>
    </recommendedName>
</protein>
<keyword evidence="6 12" id="KW-0863">Zinc-finger</keyword>
<reference evidence="14 15" key="1">
    <citation type="submission" date="2024-04" db="EMBL/GenBank/DDBJ databases">
        <authorList>
            <person name="Rising A."/>
            <person name="Reimegard J."/>
            <person name="Sonavane S."/>
            <person name="Akerstrom W."/>
            <person name="Nylinder S."/>
            <person name="Hedman E."/>
            <person name="Kallberg Y."/>
        </authorList>
    </citation>
    <scope>NUCLEOTIDE SEQUENCE [LARGE SCALE GENOMIC DNA]</scope>
</reference>
<dbReference type="GO" id="GO:0005634">
    <property type="term" value="C:nucleus"/>
    <property type="evidence" value="ECO:0007669"/>
    <property type="project" value="UniProtKB-SubCell"/>
</dbReference>
<keyword evidence="9" id="KW-0238">DNA-binding</keyword>
<evidence type="ECO:0000259" key="13">
    <source>
        <dbReference type="PROSITE" id="PS50157"/>
    </source>
</evidence>
<evidence type="ECO:0000256" key="6">
    <source>
        <dbReference type="ARBA" id="ARBA00022771"/>
    </source>
</evidence>
<evidence type="ECO:0000256" key="5">
    <source>
        <dbReference type="ARBA" id="ARBA00022737"/>
    </source>
</evidence>
<evidence type="ECO:0000313" key="15">
    <source>
        <dbReference type="Proteomes" id="UP001497382"/>
    </source>
</evidence>
<comment type="subcellular location">
    <subcellularLocation>
        <location evidence="2">Nucleus</location>
    </subcellularLocation>
</comment>
<evidence type="ECO:0000256" key="12">
    <source>
        <dbReference type="PROSITE-ProRule" id="PRU00042"/>
    </source>
</evidence>
<evidence type="ECO:0000256" key="10">
    <source>
        <dbReference type="ARBA" id="ARBA00023163"/>
    </source>
</evidence>
<dbReference type="PROSITE" id="PS50157">
    <property type="entry name" value="ZINC_FINGER_C2H2_2"/>
    <property type="match status" value="1"/>
</dbReference>
<proteinExistence type="inferred from homology"/>
<dbReference type="InterPro" id="IPR013087">
    <property type="entry name" value="Znf_C2H2_type"/>
</dbReference>
<keyword evidence="7" id="KW-0862">Zinc</keyword>
<evidence type="ECO:0000256" key="3">
    <source>
        <dbReference type="ARBA" id="ARBA00006991"/>
    </source>
</evidence>
<evidence type="ECO:0000256" key="2">
    <source>
        <dbReference type="ARBA" id="ARBA00004123"/>
    </source>
</evidence>
<dbReference type="Proteomes" id="UP001497382">
    <property type="component" value="Unassembled WGS sequence"/>
</dbReference>
<dbReference type="Pfam" id="PF00096">
    <property type="entry name" value="zf-C2H2"/>
    <property type="match status" value="1"/>
</dbReference>
<dbReference type="Gene3D" id="3.30.160.60">
    <property type="entry name" value="Classic Zinc Finger"/>
    <property type="match status" value="2"/>
</dbReference>
<dbReference type="SUPFAM" id="SSF57667">
    <property type="entry name" value="beta-beta-alpha zinc fingers"/>
    <property type="match status" value="1"/>
</dbReference>
<dbReference type="InterPro" id="IPR036236">
    <property type="entry name" value="Znf_C2H2_sf"/>
</dbReference>
<evidence type="ECO:0000256" key="9">
    <source>
        <dbReference type="ARBA" id="ARBA00023125"/>
    </source>
</evidence>
<feature type="domain" description="C2H2-type" evidence="13">
    <location>
        <begin position="17"/>
        <end position="44"/>
    </location>
</feature>
<evidence type="ECO:0000313" key="14">
    <source>
        <dbReference type="EMBL" id="CAL1282513.1"/>
    </source>
</evidence>
<organism evidence="14 15">
    <name type="scientific">Larinioides sclopetarius</name>
    <dbReference type="NCBI Taxonomy" id="280406"/>
    <lineage>
        <taxon>Eukaryota</taxon>
        <taxon>Metazoa</taxon>
        <taxon>Ecdysozoa</taxon>
        <taxon>Arthropoda</taxon>
        <taxon>Chelicerata</taxon>
        <taxon>Arachnida</taxon>
        <taxon>Araneae</taxon>
        <taxon>Araneomorphae</taxon>
        <taxon>Entelegynae</taxon>
        <taxon>Araneoidea</taxon>
        <taxon>Araneidae</taxon>
        <taxon>Larinioides</taxon>
    </lineage>
</organism>
<evidence type="ECO:0000256" key="1">
    <source>
        <dbReference type="ARBA" id="ARBA00003767"/>
    </source>
</evidence>
<dbReference type="SMART" id="SM00355">
    <property type="entry name" value="ZnF_C2H2"/>
    <property type="match status" value="1"/>
</dbReference>
<dbReference type="GO" id="GO:0003677">
    <property type="term" value="F:DNA binding"/>
    <property type="evidence" value="ECO:0007669"/>
    <property type="project" value="UniProtKB-KW"/>
</dbReference>
<accession>A0AAV2AIR2</accession>
<name>A0AAV2AIR2_9ARAC</name>
<keyword evidence="11" id="KW-0539">Nucleus</keyword>
<dbReference type="GO" id="GO:0008270">
    <property type="term" value="F:zinc ion binding"/>
    <property type="evidence" value="ECO:0007669"/>
    <property type="project" value="UniProtKB-KW"/>
</dbReference>
<gene>
    <name evidence="14" type="ORF">LARSCL_LOCUS12114</name>
</gene>
<dbReference type="EMBL" id="CAXIEN010000156">
    <property type="protein sequence ID" value="CAL1282513.1"/>
    <property type="molecule type" value="Genomic_DNA"/>
</dbReference>
<keyword evidence="8" id="KW-0805">Transcription regulation</keyword>
<evidence type="ECO:0000256" key="11">
    <source>
        <dbReference type="ARBA" id="ARBA00023242"/>
    </source>
</evidence>
<comment type="similarity">
    <text evidence="3">Belongs to the krueppel C2H2-type zinc-finger protein family.</text>
</comment>
<dbReference type="PROSITE" id="PS00028">
    <property type="entry name" value="ZINC_FINGER_C2H2_1"/>
    <property type="match status" value="1"/>
</dbReference>
<evidence type="ECO:0000256" key="4">
    <source>
        <dbReference type="ARBA" id="ARBA00022723"/>
    </source>
</evidence>
<dbReference type="AlphaFoldDB" id="A0AAV2AIR2"/>
<comment type="caution">
    <text evidence="14">The sequence shown here is derived from an EMBL/GenBank/DDBJ whole genome shotgun (WGS) entry which is preliminary data.</text>
</comment>
<keyword evidence="15" id="KW-1185">Reference proteome</keyword>
<sequence>MVRLKVHLRLHTGEKPYACDFCYKTYTQPNSLKAHLRVHTKQTVCLQDMQ</sequence>
<evidence type="ECO:0000256" key="8">
    <source>
        <dbReference type="ARBA" id="ARBA00023015"/>
    </source>
</evidence>
<evidence type="ECO:0000256" key="7">
    <source>
        <dbReference type="ARBA" id="ARBA00022833"/>
    </source>
</evidence>
<dbReference type="PANTHER" id="PTHR24394">
    <property type="entry name" value="ZINC FINGER PROTEIN"/>
    <property type="match status" value="1"/>
</dbReference>
<dbReference type="FunFam" id="3.30.160.60:FF:000771">
    <property type="entry name" value="zinc finger protein 648"/>
    <property type="match status" value="1"/>
</dbReference>
<keyword evidence="10" id="KW-0804">Transcription</keyword>
<comment type="function">
    <text evidence="1">May be involved in transcriptional regulation.</text>
</comment>
<keyword evidence="5" id="KW-0677">Repeat</keyword>